<accession>A0A0F7ZIX1</accession>
<feature type="region of interest" description="Disordered" evidence="1">
    <location>
        <begin position="142"/>
        <end position="210"/>
    </location>
</feature>
<feature type="compositionally biased region" description="Polar residues" evidence="1">
    <location>
        <begin position="166"/>
        <end position="176"/>
    </location>
</feature>
<reference evidence="2 3" key="1">
    <citation type="journal article" date="2014" name="Genome Biol. Evol.">
        <title>Comparative genomics and transcriptomics analyses reveal divergent lifestyle features of nematode endoparasitic fungus Hirsutella minnesotensis.</title>
        <authorList>
            <person name="Lai Y."/>
            <person name="Liu K."/>
            <person name="Zhang X."/>
            <person name="Zhang X."/>
            <person name="Li K."/>
            <person name="Wang N."/>
            <person name="Shu C."/>
            <person name="Wu Y."/>
            <person name="Wang C."/>
            <person name="Bushley K.E."/>
            <person name="Xiang M."/>
            <person name="Liu X."/>
        </authorList>
    </citation>
    <scope>NUCLEOTIDE SEQUENCE [LARGE SCALE GENOMIC DNA]</scope>
    <source>
        <strain evidence="2 3">3608</strain>
    </source>
</reference>
<sequence>MSSQPPHIDANLQDADDGANLTSTVVEALRQCLTEEQTTDKAPPGFDRALEALSPSDHTSRAFLDAGFGVWYAYFLATERNQYLRSSVIQLSPSNLQRVVTEVSRSNTHDSVKRRIHNIIFRSDRSAKRCKLLRLNNVELPHPLEASSSDTDPRHTQRSRRDCERQSLSQEPSSTDPCHLHFMSAEAISQEDESSEAHSGTGRVEQHTALASQNNTREWIAFDIDSRYQHAWPKAKNLPFVFPHYMCTAITKRADEASVMLSFPLDPTNCQLVFDISANEVQYVAKEVFDVHIRQVSGRRCAVSEKGATMDINGSITLRGGSAVAVDSLFGHMVGEAFRHSPRRLNELSIGAMLSECLSMEIWGGVDHPSRLGLVVDAENLALLYQQLWRV</sequence>
<dbReference type="EMBL" id="KQ030779">
    <property type="protein sequence ID" value="KJZ68995.1"/>
    <property type="molecule type" value="Genomic_DNA"/>
</dbReference>
<dbReference type="OrthoDB" id="3499148at2759"/>
<protein>
    <submittedName>
        <fullName evidence="2">Uncharacterized protein</fullName>
    </submittedName>
</protein>
<proteinExistence type="predicted"/>
<name>A0A0F7ZIX1_9HYPO</name>
<dbReference type="AlphaFoldDB" id="A0A0F7ZIX1"/>
<evidence type="ECO:0000313" key="3">
    <source>
        <dbReference type="Proteomes" id="UP000054481"/>
    </source>
</evidence>
<evidence type="ECO:0000313" key="2">
    <source>
        <dbReference type="EMBL" id="KJZ68995.1"/>
    </source>
</evidence>
<organism evidence="2 3">
    <name type="scientific">Hirsutella minnesotensis 3608</name>
    <dbReference type="NCBI Taxonomy" id="1043627"/>
    <lineage>
        <taxon>Eukaryota</taxon>
        <taxon>Fungi</taxon>
        <taxon>Dikarya</taxon>
        <taxon>Ascomycota</taxon>
        <taxon>Pezizomycotina</taxon>
        <taxon>Sordariomycetes</taxon>
        <taxon>Hypocreomycetidae</taxon>
        <taxon>Hypocreales</taxon>
        <taxon>Ophiocordycipitaceae</taxon>
        <taxon>Hirsutella</taxon>
    </lineage>
</organism>
<dbReference type="Proteomes" id="UP000054481">
    <property type="component" value="Unassembled WGS sequence"/>
</dbReference>
<gene>
    <name evidence="2" type="ORF">HIM_11611</name>
</gene>
<evidence type="ECO:0000256" key="1">
    <source>
        <dbReference type="SAM" id="MobiDB-lite"/>
    </source>
</evidence>
<feature type="compositionally biased region" description="Basic and acidic residues" evidence="1">
    <location>
        <begin position="151"/>
        <end position="165"/>
    </location>
</feature>
<keyword evidence="3" id="KW-1185">Reference proteome</keyword>